<dbReference type="RefSeq" id="WP_004025506.1">
    <property type="nucleotide sequence ID" value="NZ_CAMXZD010000003.1"/>
</dbReference>
<dbReference type="Proteomes" id="UP000318231">
    <property type="component" value="Chromosome"/>
</dbReference>
<dbReference type="EMBL" id="JAJBIS010000001">
    <property type="protein sequence ID" value="MCF1348701.1"/>
    <property type="molecule type" value="Genomic_DNA"/>
</dbReference>
<reference evidence="2 3" key="1">
    <citation type="submission" date="2019-07" db="EMBL/GenBank/DDBJ databases">
        <title>Comparative genomics of three clinical Ureaplasma species: analysis of their core genomes and virulence factors.</title>
        <authorList>
            <person name="Yang T."/>
            <person name="Zhang Y."/>
            <person name="Li X."/>
            <person name="Kong Y."/>
            <person name="Yu H."/>
            <person name="Ruan Z."/>
            <person name="Xie X."/>
            <person name="Zhang J."/>
        </authorList>
    </citation>
    <scope>NUCLEOTIDE SEQUENCE [LARGE SCALE GENOMIC DNA]</scope>
    <source>
        <strain evidence="2 3">132</strain>
    </source>
</reference>
<evidence type="ECO:0000313" key="2">
    <source>
        <dbReference type="EMBL" id="QDI64611.1"/>
    </source>
</evidence>
<dbReference type="Gene3D" id="3.40.50.300">
    <property type="entry name" value="P-loop containing nucleotide triphosphate hydrolases"/>
    <property type="match status" value="1"/>
</dbReference>
<name>A0AAP9ABE9_UREUR</name>
<dbReference type="EMBL" id="CP041200">
    <property type="protein sequence ID" value="QDI64611.1"/>
    <property type="molecule type" value="Genomic_DNA"/>
</dbReference>
<evidence type="ECO:0000313" key="3">
    <source>
        <dbReference type="Proteomes" id="UP000318231"/>
    </source>
</evidence>
<organism evidence="2 3">
    <name type="scientific">Ureaplasma urealyticum</name>
    <name type="common">Ureaplasma urealyticum biotype 2</name>
    <dbReference type="NCBI Taxonomy" id="2130"/>
    <lineage>
        <taxon>Bacteria</taxon>
        <taxon>Bacillati</taxon>
        <taxon>Mycoplasmatota</taxon>
        <taxon>Mycoplasmoidales</taxon>
        <taxon>Mycoplasmoidaceae</taxon>
        <taxon>Ureaplasma</taxon>
    </lineage>
</organism>
<dbReference type="SUPFAM" id="SSF52540">
    <property type="entry name" value="P-loop containing nucleoside triphosphate hydrolases"/>
    <property type="match status" value="1"/>
</dbReference>
<sequence length="264" mass="30790">MKYSFANLLIQSPKTSLTLGVEQIMLAFINEKNHEQQAHYINKVKNNQYFDLKIYDSLSMKKSDVIDLQNAFLYDGIEDINLKFYLIKNIDLASKYVLNALLKFIEEPPKNTIAIFSTKNLNQVLKTIKSRCQLFYLPANYDLYHQLIKQINQPISATECDLIFDDLDELKTLLENNEINEVLAYHAKLNDIKSFETLNDLKETFKNLSILQIHYLLKLIFIKINNINSKQAILDLMRANLKININKNSLFTIIYTIIIENRGD</sequence>
<dbReference type="Pfam" id="PF13177">
    <property type="entry name" value="DNA_pol3_delta2"/>
    <property type="match status" value="1"/>
</dbReference>
<evidence type="ECO:0000313" key="1">
    <source>
        <dbReference type="EMBL" id="MCF1348701.1"/>
    </source>
</evidence>
<evidence type="ECO:0000313" key="4">
    <source>
        <dbReference type="Proteomes" id="UP001201240"/>
    </source>
</evidence>
<proteinExistence type="predicted"/>
<dbReference type="GeneID" id="93848511"/>
<dbReference type="InterPro" id="IPR027417">
    <property type="entry name" value="P-loop_NTPase"/>
</dbReference>
<protein>
    <submittedName>
        <fullName evidence="2">DNA polymerase III subunit delta</fullName>
    </submittedName>
</protein>
<reference evidence="1 4" key="2">
    <citation type="submission" date="2021-10" db="EMBL/GenBank/DDBJ databases">
        <title>Sequencing the mobilome of antimicrobial resistant bacterial isolates spanning a range of GC content: The potential of a sustainable low cost, low infrastructure approach for surveillance with Oxford Nanopore sequencing.</title>
        <authorList>
            <person name="Sands K."/>
        </authorList>
    </citation>
    <scope>NUCLEOTIDE SEQUENCE [LARGE SCALE GENOMIC DNA]</scope>
    <source>
        <strain evidence="1 4">MIN-202</strain>
    </source>
</reference>
<dbReference type="Proteomes" id="UP001201240">
    <property type="component" value="Unassembled WGS sequence"/>
</dbReference>
<gene>
    <name evidence="2" type="ORF">FJM05_00095</name>
    <name evidence="1" type="ORF">LH652_00095</name>
</gene>
<dbReference type="AlphaFoldDB" id="A0AAP9ABE9"/>
<accession>A0AAP9ABE9</accession>